<feature type="domain" description="Autotransporter" evidence="8">
    <location>
        <begin position="2172"/>
        <end position="2442"/>
    </location>
</feature>
<dbReference type="SMART" id="SM00710">
    <property type="entry name" value="PbH1"/>
    <property type="match status" value="14"/>
</dbReference>
<dbReference type="Proteomes" id="UP000244896">
    <property type="component" value="Chromosome"/>
</dbReference>
<evidence type="ECO:0000313" key="10">
    <source>
        <dbReference type="Proteomes" id="UP000244896"/>
    </source>
</evidence>
<evidence type="ECO:0000256" key="7">
    <source>
        <dbReference type="ARBA" id="ARBA00023237"/>
    </source>
</evidence>
<dbReference type="InterPro" id="IPR036709">
    <property type="entry name" value="Autotransporte_beta_dom_sf"/>
</dbReference>
<dbReference type="Pfam" id="PF02415">
    <property type="entry name" value="Chlam_PMP"/>
    <property type="match status" value="6"/>
</dbReference>
<comment type="subcellular location">
    <subcellularLocation>
        <location evidence="1">Cell envelope</location>
    </subcellularLocation>
    <subcellularLocation>
        <location evidence="2">Cell outer membrane</location>
    </subcellularLocation>
    <subcellularLocation>
        <location evidence="3">Secreted</location>
    </subcellularLocation>
</comment>
<dbReference type="SUPFAM" id="SSF103515">
    <property type="entry name" value="Autotransporter"/>
    <property type="match status" value="1"/>
</dbReference>
<evidence type="ECO:0000256" key="1">
    <source>
        <dbReference type="ARBA" id="ARBA00004196"/>
    </source>
</evidence>
<dbReference type="KEGG" id="elut:CKA38_03290"/>
<evidence type="ECO:0000256" key="6">
    <source>
        <dbReference type="ARBA" id="ARBA00023136"/>
    </source>
</evidence>
<dbReference type="Gene3D" id="2.40.128.130">
    <property type="entry name" value="Autotransporter beta-domain"/>
    <property type="match status" value="1"/>
</dbReference>
<dbReference type="SUPFAM" id="SSF51126">
    <property type="entry name" value="Pectin lyase-like"/>
    <property type="match status" value="3"/>
</dbReference>
<dbReference type="PRINTS" id="PR01484">
    <property type="entry name" value="PRTACTNFAMLY"/>
</dbReference>
<dbReference type="InterPro" id="IPR013425">
    <property type="entry name" value="Autotrns_rpt"/>
</dbReference>
<accession>A0A2U8E0V2</accession>
<evidence type="ECO:0000256" key="4">
    <source>
        <dbReference type="ARBA" id="ARBA00022525"/>
    </source>
</evidence>
<protein>
    <recommendedName>
        <fullName evidence="8">Autotransporter domain-containing protein</fullName>
    </recommendedName>
</protein>
<dbReference type="PANTHER" id="PTHR11319">
    <property type="entry name" value="G PROTEIN-COUPLED RECEPTOR-RELATED"/>
    <property type="match status" value="1"/>
</dbReference>
<dbReference type="Gene3D" id="2.160.20.20">
    <property type="match status" value="1"/>
</dbReference>
<dbReference type="OrthoDB" id="200413at2"/>
<dbReference type="PANTHER" id="PTHR11319:SF35">
    <property type="entry name" value="OUTER MEMBRANE PROTEIN PMPC-RELATED"/>
    <property type="match status" value="1"/>
</dbReference>
<dbReference type="NCBIfam" id="TIGR01414">
    <property type="entry name" value="autotrans_barl"/>
    <property type="match status" value="1"/>
</dbReference>
<evidence type="ECO:0000256" key="5">
    <source>
        <dbReference type="ARBA" id="ARBA00022729"/>
    </source>
</evidence>
<keyword evidence="7" id="KW-0998">Cell outer membrane</keyword>
<evidence type="ECO:0000256" key="2">
    <source>
        <dbReference type="ARBA" id="ARBA00004442"/>
    </source>
</evidence>
<evidence type="ECO:0000256" key="3">
    <source>
        <dbReference type="ARBA" id="ARBA00004613"/>
    </source>
</evidence>
<keyword evidence="4" id="KW-0964">Secreted</keyword>
<dbReference type="SMART" id="SM00869">
    <property type="entry name" value="Autotransporter"/>
    <property type="match status" value="1"/>
</dbReference>
<dbReference type="InterPro" id="IPR012332">
    <property type="entry name" value="Autotransporter_pectin_lyase_C"/>
</dbReference>
<dbReference type="InterPro" id="IPR005546">
    <property type="entry name" value="Autotransporte_beta"/>
</dbReference>
<dbReference type="InterPro" id="IPR011050">
    <property type="entry name" value="Pectin_lyase_fold/virulence"/>
</dbReference>
<dbReference type="GO" id="GO:0005576">
    <property type="term" value="C:extracellular region"/>
    <property type="evidence" value="ECO:0007669"/>
    <property type="project" value="UniProtKB-SubCell"/>
</dbReference>
<dbReference type="NCBIfam" id="TIGR02601">
    <property type="entry name" value="autotrns_rpt"/>
    <property type="match status" value="3"/>
</dbReference>
<keyword evidence="6" id="KW-0472">Membrane</keyword>
<name>A0A2U8E0V2_9BACT</name>
<dbReference type="RefSeq" id="WP_108824211.1">
    <property type="nucleotide sequence ID" value="NZ_CP023004.1"/>
</dbReference>
<dbReference type="GO" id="GO:0009279">
    <property type="term" value="C:cell outer membrane"/>
    <property type="evidence" value="ECO:0007669"/>
    <property type="project" value="UniProtKB-SubCell"/>
</dbReference>
<proteinExistence type="predicted"/>
<dbReference type="Pfam" id="PF12951">
    <property type="entry name" value="PATR"/>
    <property type="match status" value="3"/>
</dbReference>
<gene>
    <name evidence="9" type="ORF">CKA38_03290</name>
</gene>
<dbReference type="NCBIfam" id="TIGR01376">
    <property type="entry name" value="POMP_repeat"/>
    <property type="match status" value="2"/>
</dbReference>
<dbReference type="PROSITE" id="PS51208">
    <property type="entry name" value="AUTOTRANSPORTER"/>
    <property type="match status" value="1"/>
</dbReference>
<organism evidence="9 10">
    <name type="scientific">Ereboglobus luteus</name>
    <dbReference type="NCBI Taxonomy" id="1796921"/>
    <lineage>
        <taxon>Bacteria</taxon>
        <taxon>Pseudomonadati</taxon>
        <taxon>Verrucomicrobiota</taxon>
        <taxon>Opitutia</taxon>
        <taxon>Opitutales</taxon>
        <taxon>Opitutaceae</taxon>
        <taxon>Ereboglobus</taxon>
    </lineage>
</organism>
<evidence type="ECO:0000259" key="8">
    <source>
        <dbReference type="PROSITE" id="PS51208"/>
    </source>
</evidence>
<dbReference type="EMBL" id="CP023004">
    <property type="protein sequence ID" value="AWI08405.1"/>
    <property type="molecule type" value="Genomic_DNA"/>
</dbReference>
<keyword evidence="10" id="KW-1185">Reference proteome</keyword>
<dbReference type="InterPro" id="IPR006315">
    <property type="entry name" value="OM_autotransptr_brl_dom"/>
</dbReference>
<dbReference type="InterPro" id="IPR003368">
    <property type="entry name" value="POMP_repeat"/>
</dbReference>
<dbReference type="InterPro" id="IPR003991">
    <property type="entry name" value="Pertactin_virulence_factor"/>
</dbReference>
<sequence length="2442" mass="242895">MNSHTSKTTPHINSGNLFYLFLLGLIAALTPLARAVDYEISSGTTAYPSGLHLNEGDAIIHTGGTLFVGGAEGITGDGVYNISQGSLVVDGSDLTIAPAIVLHESTAGPFVFDTASYNASITNNITTDATGNYGSGGNGFLKTGEGRLTLSGESREFNTLMIAGGGVSQTAGLTQASELAIGTGAGKTATYELSSGTINVVQSVKADGVSFQAGSFRVGDFGGSGTFNQTGGSVIVSSTGAFNIGNQGGTGVYNLSGGELVLNQDLHNIGRSAGSNAASHGTVNISGGTLALQNGAEFIVGNYNKDDASQGIVNQTGGVVTVDDGSRIYFQGKSTTTTSKYNLDGGVLQIAGNGLKALNGVLYEFNFGSGTMQAAGEGMSSEANINLTAGTAVFDTNGLESTLTGVITGGGKLTLAGDGVLQLGNAANNLSGGIDLARGGLRITSAESLGTKLSNVNFAGTPETTSGTLIAAANSNVLFDNEGGAGGNRIDITTGKSGALHAEAGSTLTIAGNDAGANSGGAINVGAGARFDISAADGATLAITSNTAFGGGAIQNEGRVNISNAALSHNVSTGTYGAALSNSGEATLTAVEIFSNTANRYGGAIHNTGTLTLANANIHDNYADQGAGGMTNRAGVATITSSTLSNNTGDQLAGGALYVYSGGTLTLDDVLFASNTTNGNGGGGAMITEGSDTRVNGSGVRFENNYAEGIGGAIRNNGGELSLSQFEFTGNRSNAQGGAIHNGYSTTLESGTFAENTSSAEGGAIYNLLGEARLTVTDALFSSNTATGKGGAVYNYGGEIAFDQVTFSNNTVLGSNGAGGAIHNENANVRADVSNALFDGNTAAYGAAISNKAGAITITSATFANNTAGAAGGAIYNYGSGTMTFVDVLFDGNAASDELSAGGGGAIFNEASYPNVITGTNVVFSNNTASSAGALRNNNAYVALTSATFSNNQATTGGGGAIYTAGTLSLTDASFIGNSAHFADSGGAIYVESGLVELNVTAGNNSLFEGNTSAGVANSIRLAAAGTLAVNTGAGATLDTRDPVSGNAASGNTLIITKAGEGAWNLGGANTFTQDGTGKTILSVQSGVLAVGEDSALRLDGADSVLEIAAGATLGVAVSENPSVTTGNLNAAAGSIIDVDGYDGSTGVYTLVSASNAIARDYKLTVGGAELSTAVTEDVFIAMQEDTSDANQIRINANGLVWNNTAVNSAHGTFLIDAGVFTLSATLADNFTAGARMALWDGESLKKTGAGTLVLTAHNTYTGTTFVEAGALINTGTLDSTVKVDAGLFRNDGEVGNSVTNAALAENNGLITGDVTNTGTFANAGTISGAFVNNGGEAANDAAITGIVTIAAGSFANNSAGTLDTLLQSAGFVSNGGLVTTATVTGGETTNTGTITTLSQTSGVATNNAFISDAALSDAASLANSGTIDSATLAGGLLTNSGEITTAATITGGTLSNTGGSILGAATIDTAGTLIFESGAIANALVNNGVLTYANADAHTQSSEITGSGRIAKTGAGDLTIGAGVSAATLDIATGKLTIADTGTLTLTGALNVGADSTLGITIGTGTSVIADTANFNETGKLDITGYSDANAGRTVIHTTGGITGFSSSNVTIASQSTVDYMKATAGIIDTDLVVDTVLSWNLTDGTAHGNFTIAEDQTFTVSSALADNTVASAGWDGASLTKLGEGTLVLSGENTYTGTTTVSAGTLENTGIIAGALVDNAAVLLNTGTITADVSNAATATNSGLISGEVTNSGALTNNADATLAALNQIAGATGNAGLVTEATVSGGELVNTGTIDNLAVTDAASPVAIPALARATALAAEASGTVSNDGLISNAVISGGELKNNSGATITALDQTGGVVTNAGFIASAITSGGLTNSGTLDSLEQSAGLVTNDGVLATAVAINGGTLANNGVVAAATTIGADGTLLFNSGSLAAPVANEGALTFANDDAYTLDQVVSGGGSLNKTGAGDLIIAVAQSHTGNTSVGNGTLVLGAANALASSALVDLAANTTLDLGGFNQSLNALSLANGSLVNFNSVDADYATLTVGTLSGSGSFAMRADPAAGAAAHDTLAITDAASTGNYQVSVALDSAITDSLQVIETTAPSVIFTGTAEYGLDAYTLEKTNSGWQLGLAGNSTAGDVVLSTAAVLSSDWLYGLDSVNLRLGDLRATPAARGDVWVRTNAYRLNGAPGAPGDTFRQTTWGVTAGADAAITAAESGNAILLGGFVQAGRSDRTYDHSGKSDTDTFAFGVYGTALLGDGWFIDATLKYDRYKNDLDARGAGAVRTTADYNNSAFGISLEAGRRITLSTDKRYWVEPSVQVATVWIDSANYTTNDGLRVDIGSSTAWQYRAQVRAGANYGKWIPYVKFAGAGLDTDGGKVRTDANDRTYTADFDGARFETGVGVGYLINSRSQLYLDYEYSKSSSIERPWAVNLGFHRVW</sequence>
<evidence type="ECO:0000313" key="9">
    <source>
        <dbReference type="EMBL" id="AWI08405.1"/>
    </source>
</evidence>
<dbReference type="InterPro" id="IPR006626">
    <property type="entry name" value="PbH1"/>
</dbReference>
<reference evidence="9 10" key="1">
    <citation type="journal article" date="2018" name="Syst. Appl. Microbiol.">
        <title>Ereboglobus luteus gen. nov. sp. nov. from cockroach guts, and new insights into the oxygen relationship of the genera Opitutus and Didymococcus (Verrucomicrobia: Opitutaceae).</title>
        <authorList>
            <person name="Tegtmeier D."/>
            <person name="Belitz A."/>
            <person name="Radek R."/>
            <person name="Heimerl T."/>
            <person name="Brune A."/>
        </authorList>
    </citation>
    <scope>NUCLEOTIDE SEQUENCE [LARGE SCALE GENOMIC DNA]</scope>
    <source>
        <strain evidence="9 10">Ho45</strain>
    </source>
</reference>
<keyword evidence="5" id="KW-0732">Signal</keyword>